<feature type="compositionally biased region" description="Low complexity" evidence="1">
    <location>
        <begin position="189"/>
        <end position="209"/>
    </location>
</feature>
<feature type="compositionally biased region" description="Polar residues" evidence="1">
    <location>
        <begin position="210"/>
        <end position="228"/>
    </location>
</feature>
<reference evidence="3" key="1">
    <citation type="journal article" date="2019" name="MBio">
        <title>Virus Genomes from Deep Sea Sediments Expand the Ocean Megavirome and Support Independent Origins of Viral Gigantism.</title>
        <authorList>
            <person name="Backstrom D."/>
            <person name="Yutin N."/>
            <person name="Jorgensen S.L."/>
            <person name="Dharamshi J."/>
            <person name="Homa F."/>
            <person name="Zaremba-Niedwiedzka K."/>
            <person name="Spang A."/>
            <person name="Wolf Y.I."/>
            <person name="Koonin E.V."/>
            <person name="Ettema T.J."/>
        </authorList>
    </citation>
    <scope>NUCLEOTIDE SEQUENCE</scope>
</reference>
<evidence type="ECO:0000256" key="2">
    <source>
        <dbReference type="SAM" id="Phobius"/>
    </source>
</evidence>
<keyword evidence="2" id="KW-0812">Transmembrane</keyword>
<feature type="region of interest" description="Disordered" evidence="1">
    <location>
        <begin position="170"/>
        <end position="228"/>
    </location>
</feature>
<sequence length="228" mass="26014">MSNIPNLVSGVVNSKAFSSKPIIKQPNIQVRVPKPTVTYKVPISRQPMMATNRPVQLTQQLIHGVNRGNVIIQPANTFTIFGQTFQKMHVYIVGFIIVIIIGFMVWKWYNGKNKNDNGVDDNDVYEDGLGYVHDMRNMSAQHHGPPPGVYRVPGAFQRRMPYDPPLLMKQQNNNPPMPTHNVKIKMHGPKNQQPQPNNDQQIKQNPNQPMTQQQFNNKTNNIVQEMDI</sequence>
<keyword evidence="2" id="KW-0472">Membrane</keyword>
<accession>A0A481Z0W6</accession>
<dbReference type="EMBL" id="MK500389">
    <property type="protein sequence ID" value="QBK88434.1"/>
    <property type="molecule type" value="Genomic_DNA"/>
</dbReference>
<evidence type="ECO:0000313" key="3">
    <source>
        <dbReference type="EMBL" id="QBK88434.1"/>
    </source>
</evidence>
<name>A0A481Z0W6_9VIRU</name>
<proteinExistence type="predicted"/>
<feature type="transmembrane region" description="Helical" evidence="2">
    <location>
        <begin position="90"/>
        <end position="109"/>
    </location>
</feature>
<protein>
    <submittedName>
        <fullName evidence="3">Uncharacterized protein</fullName>
    </submittedName>
</protein>
<organism evidence="3">
    <name type="scientific">Mimivirus LCMiAC01</name>
    <dbReference type="NCBI Taxonomy" id="2506608"/>
    <lineage>
        <taxon>Viruses</taxon>
        <taxon>Varidnaviria</taxon>
        <taxon>Bamfordvirae</taxon>
        <taxon>Nucleocytoviricota</taxon>
        <taxon>Megaviricetes</taxon>
        <taxon>Imitervirales</taxon>
        <taxon>Mimiviridae</taxon>
        <taxon>Klosneuvirinae</taxon>
    </lineage>
</organism>
<gene>
    <name evidence="3" type="ORF">LCMiAC01_01110</name>
</gene>
<evidence type="ECO:0000256" key="1">
    <source>
        <dbReference type="SAM" id="MobiDB-lite"/>
    </source>
</evidence>
<keyword evidence="2" id="KW-1133">Transmembrane helix</keyword>